<gene>
    <name evidence="6" type="ORF">LXT13_26875</name>
</gene>
<evidence type="ECO:0000313" key="7">
    <source>
        <dbReference type="Proteomes" id="UP001200741"/>
    </source>
</evidence>
<name>A0ABS8Y430_9BURK</name>
<comment type="similarity">
    <text evidence="2">Belongs to the transposase mutator family.</text>
</comment>
<keyword evidence="7" id="KW-1185">Reference proteome</keyword>
<evidence type="ECO:0000313" key="6">
    <source>
        <dbReference type="EMBL" id="MCE4558016.1"/>
    </source>
</evidence>
<dbReference type="EMBL" id="JAJTWU010000015">
    <property type="protein sequence ID" value="MCE4558016.1"/>
    <property type="molecule type" value="Genomic_DNA"/>
</dbReference>
<dbReference type="InterPro" id="IPR001207">
    <property type="entry name" value="Transposase_mutator"/>
</dbReference>
<comment type="function">
    <text evidence="1">Required for the transposition of the insertion element.</text>
</comment>
<dbReference type="Pfam" id="PF00872">
    <property type="entry name" value="Transposase_mut"/>
    <property type="match status" value="1"/>
</dbReference>
<dbReference type="RefSeq" id="WP_233375413.1">
    <property type="nucleotide sequence ID" value="NZ_JAJTWU010000015.1"/>
</dbReference>
<sequence>MKMPETSAEMNRWLHRPLCRRYAAVVFGAISDVRLKTDADKGRTICWAFGSLINGDGEILGAWISDTQSGAATEVFGDLRSRGVESIRCGLGNFGDVADVFGATFQQSALHPSGELAFARAIGKVKPAHRSALASMLREVSGDRGAAPETVAAAEISSEKLRQKYPEVLDQWRETVARSQPLLALPEPYRRLVRLVDQTASGMQERLMKSIHQRGAFVDSAEAFAFVVEWLVRADRQLQRDVKAERAELDASGSQSGRFVPVMGSAVGTLAVA</sequence>
<proteinExistence type="inferred from homology"/>
<keyword evidence="3" id="KW-0815">Transposition</keyword>
<protein>
    <submittedName>
        <fullName evidence="6">Transposase</fullName>
    </submittedName>
</protein>
<comment type="caution">
    <text evidence="6">The sequence shown here is derived from an EMBL/GenBank/DDBJ whole genome shotgun (WGS) entry which is preliminary data.</text>
</comment>
<keyword evidence="5" id="KW-0233">DNA recombination</keyword>
<dbReference type="Proteomes" id="UP001200741">
    <property type="component" value="Unassembled WGS sequence"/>
</dbReference>
<organism evidence="6 7">
    <name type="scientific">Pelomonas cellulosilytica</name>
    <dbReference type="NCBI Taxonomy" id="2906762"/>
    <lineage>
        <taxon>Bacteria</taxon>
        <taxon>Pseudomonadati</taxon>
        <taxon>Pseudomonadota</taxon>
        <taxon>Betaproteobacteria</taxon>
        <taxon>Burkholderiales</taxon>
        <taxon>Sphaerotilaceae</taxon>
        <taxon>Roseateles</taxon>
    </lineage>
</organism>
<evidence type="ECO:0000256" key="2">
    <source>
        <dbReference type="ARBA" id="ARBA00010961"/>
    </source>
</evidence>
<keyword evidence="4" id="KW-0238">DNA-binding</keyword>
<evidence type="ECO:0000256" key="4">
    <source>
        <dbReference type="ARBA" id="ARBA00023125"/>
    </source>
</evidence>
<evidence type="ECO:0000256" key="1">
    <source>
        <dbReference type="ARBA" id="ARBA00002190"/>
    </source>
</evidence>
<reference evidence="6 7" key="1">
    <citation type="submission" date="2021-12" db="EMBL/GenBank/DDBJ databases">
        <title>Genome seq of P8.</title>
        <authorList>
            <person name="Seo T."/>
        </authorList>
    </citation>
    <scope>NUCLEOTIDE SEQUENCE [LARGE SCALE GENOMIC DNA]</scope>
    <source>
        <strain evidence="6 7">P8</strain>
    </source>
</reference>
<evidence type="ECO:0000256" key="5">
    <source>
        <dbReference type="ARBA" id="ARBA00023172"/>
    </source>
</evidence>
<evidence type="ECO:0000256" key="3">
    <source>
        <dbReference type="ARBA" id="ARBA00022578"/>
    </source>
</evidence>
<accession>A0ABS8Y430</accession>